<accession>A0A1S9ZNT9</accession>
<dbReference type="SUPFAM" id="SSF88697">
    <property type="entry name" value="PUA domain-like"/>
    <property type="match status" value="1"/>
</dbReference>
<dbReference type="PANTHER" id="PTHR30027:SF3">
    <property type="entry name" value="16S RRNA (URACIL(1498)-N(3))-METHYLTRANSFERASE"/>
    <property type="match status" value="1"/>
</dbReference>
<dbReference type="PANTHER" id="PTHR30027">
    <property type="entry name" value="RIBOSOMAL RNA SMALL SUBUNIT METHYLTRANSFERASE E"/>
    <property type="match status" value="1"/>
</dbReference>
<dbReference type="Gene3D" id="2.40.240.20">
    <property type="entry name" value="Hypothetical PUA domain-like, domain 1"/>
    <property type="match status" value="1"/>
</dbReference>
<evidence type="ECO:0000256" key="9">
    <source>
        <dbReference type="ARBA" id="ARBA00022691"/>
    </source>
</evidence>
<name>A0A1S9ZNT9_9GAMM</name>
<evidence type="ECO:0000256" key="4">
    <source>
        <dbReference type="ARBA" id="ARBA00013673"/>
    </source>
</evidence>
<keyword evidence="6 12" id="KW-0698">rRNA processing</keyword>
<comment type="caution">
    <text evidence="15">The sequence shown here is derived from an EMBL/GenBank/DDBJ whole genome shotgun (WGS) entry which is preliminary data.</text>
</comment>
<dbReference type="EMBL" id="MUXT01000001">
    <property type="protein sequence ID" value="OOR85229.1"/>
    <property type="molecule type" value="Genomic_DNA"/>
</dbReference>
<evidence type="ECO:0000256" key="6">
    <source>
        <dbReference type="ARBA" id="ARBA00022552"/>
    </source>
</evidence>
<evidence type="ECO:0000256" key="5">
    <source>
        <dbReference type="ARBA" id="ARBA00022490"/>
    </source>
</evidence>
<dbReference type="SUPFAM" id="SSF75217">
    <property type="entry name" value="alpha/beta knot"/>
    <property type="match status" value="1"/>
</dbReference>
<dbReference type="GO" id="GO:0070042">
    <property type="term" value="F:rRNA (uridine-N3-)-methyltransferase activity"/>
    <property type="evidence" value="ECO:0007669"/>
    <property type="project" value="TreeGrafter"/>
</dbReference>
<dbReference type="Gene3D" id="3.40.1280.10">
    <property type="match status" value="1"/>
</dbReference>
<comment type="subcellular location">
    <subcellularLocation>
        <location evidence="1 12">Cytoplasm</location>
    </subcellularLocation>
</comment>
<evidence type="ECO:0000256" key="3">
    <source>
        <dbReference type="ARBA" id="ARBA00012328"/>
    </source>
</evidence>
<keyword evidence="8 12" id="KW-0808">Transferase</keyword>
<evidence type="ECO:0000259" key="13">
    <source>
        <dbReference type="Pfam" id="PF04452"/>
    </source>
</evidence>
<reference evidence="15 16" key="1">
    <citation type="submission" date="2017-02" db="EMBL/GenBank/DDBJ databases">
        <title>Draft genome sequence of Moraxella canis CCUG 8415A type strain.</title>
        <authorList>
            <person name="Engstrom-Jakobsson H."/>
            <person name="Salva-Serra F."/>
            <person name="Thorell K."/>
            <person name="Gonzales-Siles L."/>
            <person name="Karlsson R."/>
            <person name="Boulund F."/>
            <person name="Engstrand L."/>
            <person name="Moore E."/>
        </authorList>
    </citation>
    <scope>NUCLEOTIDE SEQUENCE [LARGE SCALE GENOMIC DNA]</scope>
    <source>
        <strain evidence="15 16">CCUG 8415A</strain>
    </source>
</reference>
<dbReference type="CDD" id="cd18084">
    <property type="entry name" value="RsmE-like"/>
    <property type="match status" value="1"/>
</dbReference>
<comment type="similarity">
    <text evidence="2 12">Belongs to the RNA methyltransferase RsmE family.</text>
</comment>
<proteinExistence type="inferred from homology"/>
<evidence type="ECO:0000256" key="11">
    <source>
        <dbReference type="ARBA" id="ARBA00047944"/>
    </source>
</evidence>
<evidence type="ECO:0000256" key="1">
    <source>
        <dbReference type="ARBA" id="ARBA00004496"/>
    </source>
</evidence>
<dbReference type="InterPro" id="IPR046886">
    <property type="entry name" value="RsmE_MTase_dom"/>
</dbReference>
<comment type="function">
    <text evidence="10 12">Specifically methylates the N3 position of the uracil ring of uridine 1498 (m3U1498) in 16S rRNA. Acts on the fully assembled 30S ribosomal subunit.</text>
</comment>
<dbReference type="NCBIfam" id="TIGR00046">
    <property type="entry name" value="RsmE family RNA methyltransferase"/>
    <property type="match status" value="1"/>
</dbReference>
<evidence type="ECO:0000256" key="7">
    <source>
        <dbReference type="ARBA" id="ARBA00022603"/>
    </source>
</evidence>
<comment type="catalytic activity">
    <reaction evidence="11 12">
        <text>uridine(1498) in 16S rRNA + S-adenosyl-L-methionine = N(3)-methyluridine(1498) in 16S rRNA + S-adenosyl-L-homocysteine + H(+)</text>
        <dbReference type="Rhea" id="RHEA:42920"/>
        <dbReference type="Rhea" id="RHEA-COMP:10283"/>
        <dbReference type="Rhea" id="RHEA-COMP:10284"/>
        <dbReference type="ChEBI" id="CHEBI:15378"/>
        <dbReference type="ChEBI" id="CHEBI:57856"/>
        <dbReference type="ChEBI" id="CHEBI:59789"/>
        <dbReference type="ChEBI" id="CHEBI:65315"/>
        <dbReference type="ChEBI" id="CHEBI:74502"/>
        <dbReference type="EC" id="2.1.1.193"/>
    </reaction>
</comment>
<organism evidence="15 16">
    <name type="scientific">Moraxella canis</name>
    <dbReference type="NCBI Taxonomy" id="90239"/>
    <lineage>
        <taxon>Bacteria</taxon>
        <taxon>Pseudomonadati</taxon>
        <taxon>Pseudomonadota</taxon>
        <taxon>Gammaproteobacteria</taxon>
        <taxon>Moraxellales</taxon>
        <taxon>Moraxellaceae</taxon>
        <taxon>Moraxella</taxon>
    </lineage>
</organism>
<gene>
    <name evidence="15" type="ORF">B0180_00035</name>
</gene>
<dbReference type="Pfam" id="PF20260">
    <property type="entry name" value="PUA_4"/>
    <property type="match status" value="1"/>
</dbReference>
<evidence type="ECO:0000259" key="14">
    <source>
        <dbReference type="Pfam" id="PF20260"/>
    </source>
</evidence>
<dbReference type="InterPro" id="IPR029028">
    <property type="entry name" value="Alpha/beta_knot_MTases"/>
</dbReference>
<dbReference type="Pfam" id="PF04452">
    <property type="entry name" value="Methyltrans_RNA"/>
    <property type="match status" value="1"/>
</dbReference>
<dbReference type="GO" id="GO:0005737">
    <property type="term" value="C:cytoplasm"/>
    <property type="evidence" value="ECO:0007669"/>
    <property type="project" value="UniProtKB-SubCell"/>
</dbReference>
<dbReference type="InterPro" id="IPR015947">
    <property type="entry name" value="PUA-like_sf"/>
</dbReference>
<dbReference type="EC" id="2.1.1.193" evidence="3 12"/>
<dbReference type="InterPro" id="IPR029026">
    <property type="entry name" value="tRNA_m1G_MTases_N"/>
</dbReference>
<dbReference type="InterPro" id="IPR006700">
    <property type="entry name" value="RsmE"/>
</dbReference>
<evidence type="ECO:0000256" key="10">
    <source>
        <dbReference type="ARBA" id="ARBA00025699"/>
    </source>
</evidence>
<evidence type="ECO:0000313" key="16">
    <source>
        <dbReference type="Proteomes" id="UP000190322"/>
    </source>
</evidence>
<dbReference type="AlphaFoldDB" id="A0A1S9ZNT9"/>
<protein>
    <recommendedName>
        <fullName evidence="4 12">Ribosomal RNA small subunit methyltransferase E</fullName>
        <ecNumber evidence="3 12">2.1.1.193</ecNumber>
    </recommendedName>
</protein>
<feature type="domain" description="Ribosomal RNA small subunit methyltransferase E methyltransferase" evidence="13">
    <location>
        <begin position="80"/>
        <end position="235"/>
    </location>
</feature>
<sequence length="241" mass="26724">MPRFFINTPLTTDLIGQSMTLPDDVTHHWCKVLRASVGDRAFLFDGMGGEYAVTLTHINKKSASVKIDEYDPINRVPVFQASIGLVMSRGDRMDYAIQKATEMGVSQIHLLTSDRCQAHLKYERDFKKLTHWQGVAIAACEQCGMNIVPKIIAPISLDEWVATCQDKLKLVLALSEDKPTFDKPLPKHISLLIGAEGGLSPREIDLAISHGFMPWRIGERVLRTETAPVVALSALTILADT</sequence>
<dbReference type="InterPro" id="IPR046887">
    <property type="entry name" value="RsmE_PUA-like"/>
</dbReference>
<dbReference type="PIRSF" id="PIRSF015601">
    <property type="entry name" value="MTase_slr0722"/>
    <property type="match status" value="1"/>
</dbReference>
<dbReference type="NCBIfam" id="NF008692">
    <property type="entry name" value="PRK11713.1-5"/>
    <property type="match status" value="1"/>
</dbReference>
<dbReference type="GO" id="GO:0070475">
    <property type="term" value="P:rRNA base methylation"/>
    <property type="evidence" value="ECO:0007669"/>
    <property type="project" value="TreeGrafter"/>
</dbReference>
<evidence type="ECO:0000313" key="15">
    <source>
        <dbReference type="EMBL" id="OOR85229.1"/>
    </source>
</evidence>
<dbReference type="Proteomes" id="UP000190322">
    <property type="component" value="Unassembled WGS sequence"/>
</dbReference>
<feature type="domain" description="Ribosomal RNA small subunit methyltransferase E PUA-like" evidence="14">
    <location>
        <begin position="21"/>
        <end position="67"/>
    </location>
</feature>
<keyword evidence="7 12" id="KW-0489">Methyltransferase</keyword>
<keyword evidence="9 12" id="KW-0949">S-adenosyl-L-methionine</keyword>
<dbReference type="RefSeq" id="WP_078255107.1">
    <property type="nucleotide sequence ID" value="NZ_MUXT01000001.1"/>
</dbReference>
<evidence type="ECO:0000256" key="8">
    <source>
        <dbReference type="ARBA" id="ARBA00022679"/>
    </source>
</evidence>
<evidence type="ECO:0000256" key="2">
    <source>
        <dbReference type="ARBA" id="ARBA00005528"/>
    </source>
</evidence>
<evidence type="ECO:0000256" key="12">
    <source>
        <dbReference type="PIRNR" id="PIRNR015601"/>
    </source>
</evidence>
<keyword evidence="5 12" id="KW-0963">Cytoplasm</keyword>